<dbReference type="InterPro" id="IPR003675">
    <property type="entry name" value="Rce1/LyrA-like_dom"/>
</dbReference>
<reference evidence="3" key="1">
    <citation type="journal article" date="2020" name="mSystems">
        <title>Genome- and Community-Level Interaction Insights into Carbon Utilization and Element Cycling Functions of Hydrothermarchaeota in Hydrothermal Sediment.</title>
        <authorList>
            <person name="Zhou Z."/>
            <person name="Liu Y."/>
            <person name="Xu W."/>
            <person name="Pan J."/>
            <person name="Luo Z.H."/>
            <person name="Li M."/>
        </authorList>
    </citation>
    <scope>NUCLEOTIDE SEQUENCE [LARGE SCALE GENOMIC DNA]</scope>
    <source>
        <strain evidence="3">SpSt-508</strain>
    </source>
</reference>
<evidence type="ECO:0000256" key="1">
    <source>
        <dbReference type="SAM" id="Phobius"/>
    </source>
</evidence>
<dbReference type="GO" id="GO:0008237">
    <property type="term" value="F:metallopeptidase activity"/>
    <property type="evidence" value="ECO:0007669"/>
    <property type="project" value="UniProtKB-KW"/>
</dbReference>
<feature type="transmembrane region" description="Helical" evidence="1">
    <location>
        <begin position="39"/>
        <end position="61"/>
    </location>
</feature>
<feature type="transmembrane region" description="Helical" evidence="1">
    <location>
        <begin position="674"/>
        <end position="694"/>
    </location>
</feature>
<keyword evidence="3" id="KW-0482">Metalloprotease</keyword>
<feature type="transmembrane region" description="Helical" evidence="1">
    <location>
        <begin position="439"/>
        <end position="460"/>
    </location>
</feature>
<dbReference type="NCBIfam" id="NF041647">
    <property type="entry name" value="ABC_perm_CPBP"/>
    <property type="match status" value="1"/>
</dbReference>
<proteinExistence type="predicted"/>
<keyword evidence="3" id="KW-0645">Protease</keyword>
<dbReference type="GO" id="GO:0140359">
    <property type="term" value="F:ABC-type transporter activity"/>
    <property type="evidence" value="ECO:0007669"/>
    <property type="project" value="InterPro"/>
</dbReference>
<dbReference type="GO" id="GO:0080120">
    <property type="term" value="P:CAAX-box protein maturation"/>
    <property type="evidence" value="ECO:0007669"/>
    <property type="project" value="UniProtKB-ARBA"/>
</dbReference>
<accession>A0A7C4QNE6</accession>
<evidence type="ECO:0000313" key="3">
    <source>
        <dbReference type="EMBL" id="HGT38823.1"/>
    </source>
</evidence>
<gene>
    <name evidence="3" type="ORF">ENS64_06105</name>
</gene>
<feature type="transmembrane region" description="Helical" evidence="1">
    <location>
        <begin position="336"/>
        <end position="355"/>
    </location>
</feature>
<evidence type="ECO:0000259" key="2">
    <source>
        <dbReference type="Pfam" id="PF02517"/>
    </source>
</evidence>
<dbReference type="Pfam" id="PF12679">
    <property type="entry name" value="ABC2_membrane_2"/>
    <property type="match status" value="1"/>
</dbReference>
<dbReference type="Pfam" id="PF02517">
    <property type="entry name" value="Rce1-like"/>
    <property type="match status" value="1"/>
</dbReference>
<feature type="transmembrane region" description="Helical" evidence="1">
    <location>
        <begin position="302"/>
        <end position="324"/>
    </location>
</feature>
<feature type="transmembrane region" description="Helical" evidence="1">
    <location>
        <begin position="207"/>
        <end position="231"/>
    </location>
</feature>
<keyword evidence="1" id="KW-0472">Membrane</keyword>
<keyword evidence="1" id="KW-1133">Transmembrane helix</keyword>
<dbReference type="GO" id="GO:0005886">
    <property type="term" value="C:plasma membrane"/>
    <property type="evidence" value="ECO:0007669"/>
    <property type="project" value="UniProtKB-SubCell"/>
</dbReference>
<dbReference type="PANTHER" id="PTHR43471:SF3">
    <property type="entry name" value="ABC TRANSPORTER PERMEASE PROTEIN NATB"/>
    <property type="match status" value="1"/>
</dbReference>
<feature type="transmembrane region" description="Helical" evidence="1">
    <location>
        <begin position="613"/>
        <end position="630"/>
    </location>
</feature>
<feature type="transmembrane region" description="Helical" evidence="1">
    <location>
        <begin position="386"/>
        <end position="403"/>
    </location>
</feature>
<feature type="transmembrane region" description="Helical" evidence="1">
    <location>
        <begin position="588"/>
        <end position="607"/>
    </location>
</feature>
<comment type="caution">
    <text evidence="3">The sequence shown here is derived from an EMBL/GenBank/DDBJ whole genome shotgun (WGS) entry which is preliminary data.</text>
</comment>
<dbReference type="PANTHER" id="PTHR43471">
    <property type="entry name" value="ABC TRANSPORTER PERMEASE"/>
    <property type="match status" value="1"/>
</dbReference>
<feature type="transmembrane region" description="Helical" evidence="1">
    <location>
        <begin position="472"/>
        <end position="493"/>
    </location>
</feature>
<sequence>MNPVTDNPMAPPSLGHDLARFHRLMLKEMRETLRDRRTILTLLGMPLLVYPLLGLVFQKFLVTQASVLRPPEYHLAFATAEEAEAFRGLMRQASQHVAAHPPPEPSVVEPILRLMVVQEGHPLETVIAEREADLGLRLRRQPEGGWSAEFVQLRADPAPLAARQYVEQRLRTMNDAFVADLLRQQEPPLRLPFEWTARFVTGRAAPAFSLASLVPLILLLMTITGAVYPAIDLTAGERERGTLETLMAAPVPRYQILCAKYAAVMLVVLLTAVANIAAMTATSFATGLDRTLFGEEGASWDLWGKLLALLTVFASFFAAVMLTFTSVARSFKEAQAYLIPLMLASLAPGVLALFPGLEMNVLWAVTPLANIVLLARELFDHRVQPLLAGLTLLSTLGYAGMALSAAARLFGTDAVLYGSTATWSDLWRRPRTRRAVPDLTLGVVALGGLLPAFVLLSGWAARVESWTGIDRLAANAGVLLLLFAVWPAGLAWLRRIEFRGAFRLETPSPWALAGAVCLGVSLWPFVYELVRFTSPARLTELAERFGELAREVRETPWIWRLLTLAVVPAVCEEWFFRGFLFQALRTKAGPWGTVALTAALFGLFHTLLGDTLLAVRFVPATLMGLVLGALSLRTGSLFPGMVVHVLHNSALLTLEQWFPQLGFDEPPGASGEGLGRPVLLVAAAIAALGVMLVLRARPRLISTLQPAAPPTDQPL</sequence>
<keyword evidence="1" id="KW-0812">Transmembrane</keyword>
<dbReference type="GO" id="GO:0006508">
    <property type="term" value="P:proteolysis"/>
    <property type="evidence" value="ECO:0007669"/>
    <property type="project" value="UniProtKB-KW"/>
</dbReference>
<dbReference type="AlphaFoldDB" id="A0A7C4QNE6"/>
<dbReference type="GO" id="GO:0004175">
    <property type="term" value="F:endopeptidase activity"/>
    <property type="evidence" value="ECO:0007669"/>
    <property type="project" value="UniProtKB-ARBA"/>
</dbReference>
<protein>
    <submittedName>
        <fullName evidence="3">CPBP family intramembrane metalloprotease</fullName>
    </submittedName>
</protein>
<name>A0A7C4QNE6_9PLAN</name>
<feature type="domain" description="CAAX prenyl protease 2/Lysostaphin resistance protein A-like" evidence="2">
    <location>
        <begin position="557"/>
        <end position="649"/>
    </location>
</feature>
<feature type="transmembrane region" description="Helical" evidence="1">
    <location>
        <begin position="557"/>
        <end position="576"/>
    </location>
</feature>
<organism evidence="3">
    <name type="scientific">Schlesneria paludicola</name>
    <dbReference type="NCBI Taxonomy" id="360056"/>
    <lineage>
        <taxon>Bacteria</taxon>
        <taxon>Pseudomonadati</taxon>
        <taxon>Planctomycetota</taxon>
        <taxon>Planctomycetia</taxon>
        <taxon>Planctomycetales</taxon>
        <taxon>Planctomycetaceae</taxon>
        <taxon>Schlesneria</taxon>
    </lineage>
</organism>
<keyword evidence="3" id="KW-0378">Hydrolase</keyword>
<dbReference type="EMBL" id="DSVQ01000012">
    <property type="protein sequence ID" value="HGT38823.1"/>
    <property type="molecule type" value="Genomic_DNA"/>
</dbReference>
<feature type="transmembrane region" description="Helical" evidence="1">
    <location>
        <begin position="261"/>
        <end position="282"/>
    </location>
</feature>